<name>A0ABS3TLE7_9BACT</name>
<comment type="caution">
    <text evidence="2">The sequence shown here is derived from an EMBL/GenBank/DDBJ whole genome shotgun (WGS) entry which is preliminary data.</text>
</comment>
<reference evidence="2 3" key="1">
    <citation type="submission" date="2021-03" db="EMBL/GenBank/DDBJ databases">
        <authorList>
            <person name="Kim M.K."/>
        </authorList>
    </citation>
    <scope>NUCLEOTIDE SEQUENCE [LARGE SCALE GENOMIC DNA]</scope>
    <source>
        <strain evidence="2 3">BT507</strain>
    </source>
</reference>
<dbReference type="InterPro" id="IPR045865">
    <property type="entry name" value="ACT-like_dom_sf"/>
</dbReference>
<keyword evidence="3" id="KW-1185">Reference proteome</keyword>
<dbReference type="Gene3D" id="3.30.70.260">
    <property type="match status" value="1"/>
</dbReference>
<organism evidence="2 3">
    <name type="scientific">Hymenobacter defluvii</name>
    <dbReference type="NCBI Taxonomy" id="2054411"/>
    <lineage>
        <taxon>Bacteria</taxon>
        <taxon>Pseudomonadati</taxon>
        <taxon>Bacteroidota</taxon>
        <taxon>Cytophagia</taxon>
        <taxon>Cytophagales</taxon>
        <taxon>Hymenobacteraceae</taxon>
        <taxon>Hymenobacter</taxon>
    </lineage>
</organism>
<evidence type="ECO:0000313" key="3">
    <source>
        <dbReference type="Proteomes" id="UP000670527"/>
    </source>
</evidence>
<dbReference type="RefSeq" id="WP_208309629.1">
    <property type="nucleotide sequence ID" value="NZ_JAGETX010000081.1"/>
</dbReference>
<sequence>RMGLINDVTKVISNSLKVNMRSITVDSNDGMFEGQIMVFVNDTDHLNKMIQRLSKVRGVLGVERFDTVR</sequence>
<feature type="non-terminal residue" evidence="2">
    <location>
        <position position="1"/>
    </location>
</feature>
<accession>A0ABS3TLE7</accession>
<proteinExistence type="predicted"/>
<evidence type="ECO:0000313" key="2">
    <source>
        <dbReference type="EMBL" id="MBO3273525.1"/>
    </source>
</evidence>
<gene>
    <name evidence="2" type="ORF">J4D97_22985</name>
</gene>
<dbReference type="EMBL" id="JAGETX010000081">
    <property type="protein sequence ID" value="MBO3273525.1"/>
    <property type="molecule type" value="Genomic_DNA"/>
</dbReference>
<dbReference type="InterPro" id="IPR002912">
    <property type="entry name" value="ACT_dom"/>
</dbReference>
<feature type="domain" description="ACT" evidence="1">
    <location>
        <begin position="1"/>
        <end position="64"/>
    </location>
</feature>
<evidence type="ECO:0000259" key="1">
    <source>
        <dbReference type="Pfam" id="PF13291"/>
    </source>
</evidence>
<dbReference type="Proteomes" id="UP000670527">
    <property type="component" value="Unassembled WGS sequence"/>
</dbReference>
<dbReference type="Pfam" id="PF13291">
    <property type="entry name" value="ACT_4"/>
    <property type="match status" value="1"/>
</dbReference>
<dbReference type="SUPFAM" id="SSF55021">
    <property type="entry name" value="ACT-like"/>
    <property type="match status" value="1"/>
</dbReference>
<protein>
    <recommendedName>
        <fullName evidence="1">ACT domain-containing protein</fullName>
    </recommendedName>
</protein>